<name>A0A7Z0EN17_9ACTN</name>
<dbReference type="Proteomes" id="UP000572051">
    <property type="component" value="Unassembled WGS sequence"/>
</dbReference>
<accession>A0A7Z0EN17</accession>
<evidence type="ECO:0000256" key="1">
    <source>
        <dbReference type="SAM" id="MobiDB-lite"/>
    </source>
</evidence>
<proteinExistence type="predicted"/>
<protein>
    <submittedName>
        <fullName evidence="2">Uncharacterized protein</fullName>
    </submittedName>
</protein>
<feature type="compositionally biased region" description="Acidic residues" evidence="1">
    <location>
        <begin position="339"/>
        <end position="348"/>
    </location>
</feature>
<gene>
    <name evidence="2" type="ORF">HNR10_002780</name>
</gene>
<evidence type="ECO:0000313" key="2">
    <source>
        <dbReference type="EMBL" id="NYJ34899.1"/>
    </source>
</evidence>
<comment type="caution">
    <text evidence="2">The sequence shown here is derived from an EMBL/GenBank/DDBJ whole genome shotgun (WGS) entry which is preliminary data.</text>
</comment>
<keyword evidence="3" id="KW-1185">Reference proteome</keyword>
<reference evidence="2 3" key="1">
    <citation type="submission" date="2020-07" db="EMBL/GenBank/DDBJ databases">
        <title>Sequencing the genomes of 1000 actinobacteria strains.</title>
        <authorList>
            <person name="Klenk H.-P."/>
        </authorList>
    </citation>
    <scope>NUCLEOTIDE SEQUENCE [LARGE SCALE GENOMIC DNA]</scope>
    <source>
        <strain evidence="2 3">DSM 44442</strain>
    </source>
</reference>
<dbReference type="AlphaFoldDB" id="A0A7Z0EN17"/>
<feature type="region of interest" description="Disordered" evidence="1">
    <location>
        <begin position="209"/>
        <end position="232"/>
    </location>
</feature>
<evidence type="ECO:0000313" key="3">
    <source>
        <dbReference type="Proteomes" id="UP000572051"/>
    </source>
</evidence>
<feature type="region of interest" description="Disordered" evidence="1">
    <location>
        <begin position="244"/>
        <end position="348"/>
    </location>
</feature>
<dbReference type="RefSeq" id="WP_179823780.1">
    <property type="nucleotide sequence ID" value="NZ_JACCFS010000001.1"/>
</dbReference>
<organism evidence="2 3">
    <name type="scientific">Nocardiopsis aegyptia</name>
    <dbReference type="NCBI Taxonomy" id="220378"/>
    <lineage>
        <taxon>Bacteria</taxon>
        <taxon>Bacillati</taxon>
        <taxon>Actinomycetota</taxon>
        <taxon>Actinomycetes</taxon>
        <taxon>Streptosporangiales</taxon>
        <taxon>Nocardiopsidaceae</taxon>
        <taxon>Nocardiopsis</taxon>
    </lineage>
</organism>
<dbReference type="EMBL" id="JACCFS010000001">
    <property type="protein sequence ID" value="NYJ34899.1"/>
    <property type="molecule type" value="Genomic_DNA"/>
</dbReference>
<sequence>MRIAPLPITDPWFHRLARDGKADVRALNAVPCDITVHMETVTVLHHGIDQNYRPYLHLRGQIVQIRPDVELPFGITETQYRAGAEPGFDAYYEFDPAQLAELVGKGYFGTRFRVPESMTGIEWELPAEADFLVVAPENAEQPPLVFAGVRDQNSAVLTEENSGYTLAEYFPDYSAESPVRASVEPESTVPTHSGAIEDLFADEYLDDAEHRRPAGPGHRYAAVNPTGQASDSEFDRLVKELEAQRRETGDTTETDAGYDPESPAGALRERIGPGVRQALASRTEAAPAGVPERGTGRAWDQSAESGFLDWDEPEGTSGGSTAPVRTSADRWSPAGERQEEADDYQPGG</sequence>